<evidence type="ECO:0000256" key="3">
    <source>
        <dbReference type="ARBA" id="ARBA00022777"/>
    </source>
</evidence>
<dbReference type="InterPro" id="IPR000719">
    <property type="entry name" value="Prot_kinase_dom"/>
</dbReference>
<dbReference type="AlphaFoldDB" id="U4LNU2"/>
<dbReference type="InterPro" id="IPR051681">
    <property type="entry name" value="Ser/Thr_Kinases-Pseudokinases"/>
</dbReference>
<dbReference type="STRING" id="1076935.U4LNU2"/>
<evidence type="ECO:0000313" key="7">
    <source>
        <dbReference type="EMBL" id="CCX16254.1"/>
    </source>
</evidence>
<dbReference type="InterPro" id="IPR011009">
    <property type="entry name" value="Kinase-like_dom_sf"/>
</dbReference>
<feature type="region of interest" description="Disordered" evidence="5">
    <location>
        <begin position="89"/>
        <end position="270"/>
    </location>
</feature>
<feature type="compositionally biased region" description="Low complexity" evidence="5">
    <location>
        <begin position="253"/>
        <end position="270"/>
    </location>
</feature>
<evidence type="ECO:0000256" key="1">
    <source>
        <dbReference type="ARBA" id="ARBA00022679"/>
    </source>
</evidence>
<feature type="compositionally biased region" description="Acidic residues" evidence="5">
    <location>
        <begin position="186"/>
        <end position="195"/>
    </location>
</feature>
<name>U4LNU2_PYROM</name>
<evidence type="ECO:0000256" key="5">
    <source>
        <dbReference type="SAM" id="MobiDB-lite"/>
    </source>
</evidence>
<feature type="region of interest" description="Disordered" evidence="5">
    <location>
        <begin position="811"/>
        <end position="856"/>
    </location>
</feature>
<dbReference type="eggNOG" id="KOG0192">
    <property type="taxonomic scope" value="Eukaryota"/>
</dbReference>
<dbReference type="InterPro" id="IPR001245">
    <property type="entry name" value="Ser-Thr/Tyr_kinase_cat_dom"/>
</dbReference>
<dbReference type="OrthoDB" id="635774at2759"/>
<feature type="domain" description="Protein kinase" evidence="6">
    <location>
        <begin position="416"/>
        <end position="667"/>
    </location>
</feature>
<keyword evidence="8" id="KW-1185">Reference proteome</keyword>
<keyword evidence="2" id="KW-0547">Nucleotide-binding</keyword>
<dbReference type="CDD" id="cd00180">
    <property type="entry name" value="PKc"/>
    <property type="match status" value="1"/>
</dbReference>
<reference evidence="7 8" key="1">
    <citation type="journal article" date="2013" name="PLoS Genet.">
        <title>The genome and development-dependent transcriptomes of Pyronema confluens: a window into fungal evolution.</title>
        <authorList>
            <person name="Traeger S."/>
            <person name="Altegoer F."/>
            <person name="Freitag M."/>
            <person name="Gabaldon T."/>
            <person name="Kempken F."/>
            <person name="Kumar A."/>
            <person name="Marcet-Houben M."/>
            <person name="Poggeler S."/>
            <person name="Stajich J.E."/>
            <person name="Nowrousian M."/>
        </authorList>
    </citation>
    <scope>NUCLEOTIDE SEQUENCE [LARGE SCALE GENOMIC DNA]</scope>
    <source>
        <strain evidence="8">CBS 100304</strain>
        <tissue evidence="7">Vegetative mycelium</tissue>
    </source>
</reference>
<dbReference type="GO" id="GO:0005524">
    <property type="term" value="F:ATP binding"/>
    <property type="evidence" value="ECO:0007669"/>
    <property type="project" value="UniProtKB-KW"/>
</dbReference>
<feature type="compositionally biased region" description="Polar residues" evidence="5">
    <location>
        <begin position="92"/>
        <end position="102"/>
    </location>
</feature>
<accession>U4LNU2</accession>
<dbReference type="Pfam" id="PF07714">
    <property type="entry name" value="PK_Tyr_Ser-Thr"/>
    <property type="match status" value="1"/>
</dbReference>
<keyword evidence="4" id="KW-0067">ATP-binding</keyword>
<feature type="region of interest" description="Disordered" evidence="5">
    <location>
        <begin position="1"/>
        <end position="43"/>
    </location>
</feature>
<evidence type="ECO:0000256" key="4">
    <source>
        <dbReference type="ARBA" id="ARBA00022840"/>
    </source>
</evidence>
<feature type="compositionally biased region" description="Low complexity" evidence="5">
    <location>
        <begin position="207"/>
        <end position="239"/>
    </location>
</feature>
<feature type="compositionally biased region" description="Polar residues" evidence="5">
    <location>
        <begin position="811"/>
        <end position="821"/>
    </location>
</feature>
<sequence length="891" mass="97101">MPFTMSKKSSTRTDNDNETPKGVAAGKSKDHSNRDRKPSIFSRLRKKLKLYNKDKHAAAAAKASAMAAIQEPAIEEPVRLSAMLPSVMPASLSPTPTATNESPAMMSGAGNSTPKTLAPPSAQRSNRRSVVPQLPRNPTLTRMESERRERLLEYPPDNHNRASSRDRRLGPIQQSAVSIADRDGGEDMEEAVEVDGDVRKEKESNRLTAPTSPTTLPTELNKPTPSSPASPASPTSPMSRTLAALGPGPGPADSSPRITSASTSTSSFHGSVNSALNSALDLGISQELAKEMEWRWILNLSMHFRDESNREKFFVTYAQTASLRRRLTISCDYRGAEEGTLEKELSMMRFQRDKSAKIYEAIRDSLGDIMFYDTITNLKLQTSEGRLHVHVTEDINEIIPYPPSVAIAHLRCPKYRESDLEFDSHLSGFVYKVKVGGEIMIKKEIPGPDTVDEFLYEINALYALADSDNVIQFGGCVVDDTRQRVKGLLISYASKGALIDILYNQRGQLPWERREKWAKQIVAGLSEIHEAGYVQGDFTLSNIVIDDNDNAKIIDINRRGCPVGWEPPEITAMIGGLQRIGMYIGVKSDIFQLGMVLWGMAHEQDEPEQEARPLSMHQAPPDVPEWFQRIVESCLSDKPQGRPSAKDLLNEFPDQTVVRTPGGLPYLPGPPPLTPGITTDWRTANDYFSPTTYIPASDQKTLLDSEPQTLQPRTSLPTTDDTLASPNAPQVIDAAPSESDFDDLAYEIVAAKSTVPMTVASAAALESNPNISRSSLGGVNLGLCDNGPDDSSKRDLLGGVRISAAEYVSLVSRSESESTTRAPEAGASEGGTIRTISPPPSPQRSNGKVGGTGMKEVEEDTHSGLQTPAFEDAMEVFSTVGEVKVGRGITA</sequence>
<dbReference type="GO" id="GO:0004674">
    <property type="term" value="F:protein serine/threonine kinase activity"/>
    <property type="evidence" value="ECO:0007669"/>
    <property type="project" value="TreeGrafter"/>
</dbReference>
<gene>
    <name evidence="7" type="ORF">PCON_02850</name>
</gene>
<organism evidence="7 8">
    <name type="scientific">Pyronema omphalodes (strain CBS 100304)</name>
    <name type="common">Pyronema confluens</name>
    <dbReference type="NCBI Taxonomy" id="1076935"/>
    <lineage>
        <taxon>Eukaryota</taxon>
        <taxon>Fungi</taxon>
        <taxon>Dikarya</taxon>
        <taxon>Ascomycota</taxon>
        <taxon>Pezizomycotina</taxon>
        <taxon>Pezizomycetes</taxon>
        <taxon>Pezizales</taxon>
        <taxon>Pyronemataceae</taxon>
        <taxon>Pyronema</taxon>
    </lineage>
</organism>
<feature type="compositionally biased region" description="Basic and acidic residues" evidence="5">
    <location>
        <begin position="143"/>
        <end position="169"/>
    </location>
</feature>
<feature type="compositionally biased region" description="Basic and acidic residues" evidence="5">
    <location>
        <begin position="196"/>
        <end position="205"/>
    </location>
</feature>
<proteinExistence type="predicted"/>
<dbReference type="EMBL" id="HF936373">
    <property type="protein sequence ID" value="CCX16254.1"/>
    <property type="molecule type" value="Genomic_DNA"/>
</dbReference>
<protein>
    <submittedName>
        <fullName evidence="7">Similar to LIM domain kinase 1 acc. no. Q8IR79</fullName>
    </submittedName>
</protein>
<dbReference type="PANTHER" id="PTHR44329:SF288">
    <property type="entry name" value="MITOGEN-ACTIVATED PROTEIN KINASE KINASE KINASE 20"/>
    <property type="match status" value="1"/>
</dbReference>
<keyword evidence="3 7" id="KW-0418">Kinase</keyword>
<feature type="compositionally biased region" description="Basic and acidic residues" evidence="5">
    <location>
        <begin position="27"/>
        <end position="38"/>
    </location>
</feature>
<dbReference type="SUPFAM" id="SSF56112">
    <property type="entry name" value="Protein kinase-like (PK-like)"/>
    <property type="match status" value="1"/>
</dbReference>
<keyword evidence="1" id="KW-0808">Transferase</keyword>
<evidence type="ECO:0000256" key="2">
    <source>
        <dbReference type="ARBA" id="ARBA00022741"/>
    </source>
</evidence>
<dbReference type="PANTHER" id="PTHR44329">
    <property type="entry name" value="SERINE/THREONINE-PROTEIN KINASE TNNI3K-RELATED"/>
    <property type="match status" value="1"/>
</dbReference>
<dbReference type="Proteomes" id="UP000018144">
    <property type="component" value="Unassembled WGS sequence"/>
</dbReference>
<dbReference type="Gene3D" id="1.10.510.10">
    <property type="entry name" value="Transferase(Phosphotransferase) domain 1"/>
    <property type="match status" value="1"/>
</dbReference>
<feature type="region of interest" description="Disordered" evidence="5">
    <location>
        <begin position="701"/>
        <end position="727"/>
    </location>
</feature>
<evidence type="ECO:0000259" key="6">
    <source>
        <dbReference type="PROSITE" id="PS50011"/>
    </source>
</evidence>
<dbReference type="PROSITE" id="PS50011">
    <property type="entry name" value="PROTEIN_KINASE_DOM"/>
    <property type="match status" value="1"/>
</dbReference>
<evidence type="ECO:0000313" key="8">
    <source>
        <dbReference type="Proteomes" id="UP000018144"/>
    </source>
</evidence>